<proteinExistence type="predicted"/>
<reference evidence="2 3" key="1">
    <citation type="submission" date="2019-05" db="EMBL/GenBank/DDBJ databases">
        <title>Another draft genome of Portunus trituberculatus and its Hox gene families provides insights of decapod evolution.</title>
        <authorList>
            <person name="Jeong J.-H."/>
            <person name="Song I."/>
            <person name="Kim S."/>
            <person name="Choi T."/>
            <person name="Kim D."/>
            <person name="Ryu S."/>
            <person name="Kim W."/>
        </authorList>
    </citation>
    <scope>NUCLEOTIDE SEQUENCE [LARGE SCALE GENOMIC DNA]</scope>
    <source>
        <tissue evidence="2">Muscle</tissue>
    </source>
</reference>
<name>A0A5B7FUW4_PORTR</name>
<evidence type="ECO:0000313" key="2">
    <source>
        <dbReference type="EMBL" id="MPC48104.1"/>
    </source>
</evidence>
<protein>
    <submittedName>
        <fullName evidence="2">Uncharacterized protein</fullName>
    </submittedName>
</protein>
<organism evidence="2 3">
    <name type="scientific">Portunus trituberculatus</name>
    <name type="common">Swimming crab</name>
    <name type="synonym">Neptunus trituberculatus</name>
    <dbReference type="NCBI Taxonomy" id="210409"/>
    <lineage>
        <taxon>Eukaryota</taxon>
        <taxon>Metazoa</taxon>
        <taxon>Ecdysozoa</taxon>
        <taxon>Arthropoda</taxon>
        <taxon>Crustacea</taxon>
        <taxon>Multicrustacea</taxon>
        <taxon>Malacostraca</taxon>
        <taxon>Eumalacostraca</taxon>
        <taxon>Eucarida</taxon>
        <taxon>Decapoda</taxon>
        <taxon>Pleocyemata</taxon>
        <taxon>Brachyura</taxon>
        <taxon>Eubrachyura</taxon>
        <taxon>Portunoidea</taxon>
        <taxon>Portunidae</taxon>
        <taxon>Portuninae</taxon>
        <taxon>Portunus</taxon>
    </lineage>
</organism>
<feature type="compositionally biased region" description="Acidic residues" evidence="1">
    <location>
        <begin position="47"/>
        <end position="59"/>
    </location>
</feature>
<sequence>MVVVVVLLPKTGPDGEWHQFLWNLRELFSGMKVVWVGVVVTIIVDDDDVENGDDDDDDDDRHYHHHQQQHHCTVLVTSPSGTGPAPFTASQHHGLAHRF</sequence>
<evidence type="ECO:0000256" key="1">
    <source>
        <dbReference type="SAM" id="MobiDB-lite"/>
    </source>
</evidence>
<dbReference type="Proteomes" id="UP000324222">
    <property type="component" value="Unassembled WGS sequence"/>
</dbReference>
<feature type="region of interest" description="Disordered" evidence="1">
    <location>
        <begin position="47"/>
        <end position="99"/>
    </location>
</feature>
<comment type="caution">
    <text evidence="2">The sequence shown here is derived from an EMBL/GenBank/DDBJ whole genome shotgun (WGS) entry which is preliminary data.</text>
</comment>
<keyword evidence="3" id="KW-1185">Reference proteome</keyword>
<accession>A0A5B7FUW4</accession>
<dbReference type="AlphaFoldDB" id="A0A5B7FUW4"/>
<dbReference type="EMBL" id="VSRR010008109">
    <property type="protein sequence ID" value="MPC48104.1"/>
    <property type="molecule type" value="Genomic_DNA"/>
</dbReference>
<evidence type="ECO:0000313" key="3">
    <source>
        <dbReference type="Proteomes" id="UP000324222"/>
    </source>
</evidence>
<gene>
    <name evidence="2" type="ORF">E2C01_041869</name>
</gene>